<sequence length="174" mass="18436">MPLPPLATTAGRGTPSAAGRGCSCPPPATTRGPAGLRPATRRRPPAAAPPPSAERRPASRRPLRPRWMGRGGGGGEEEGEELEERGRGREVCHLLYTAPSLVVYSIPLVDVHRRSGEQISRTFVFDVLHREKAAIRILGSASRDCPLFDHNSSSSSSLACYVPSSTPATASTSC</sequence>
<evidence type="ECO:0000313" key="2">
    <source>
        <dbReference type="EMBL" id="AAM00962.1"/>
    </source>
</evidence>
<evidence type="ECO:0000313" key="3">
    <source>
        <dbReference type="Proteomes" id="UP000000763"/>
    </source>
</evidence>
<reference evidence="3" key="1">
    <citation type="journal article" date="2005" name="Nature">
        <title>The map-based sequence of the rice genome.</title>
        <authorList>
            <consortium name="International rice genome sequencing project (IRGSP)"/>
            <person name="Matsumoto T."/>
            <person name="Wu J."/>
            <person name="Kanamori H."/>
            <person name="Katayose Y."/>
            <person name="Fujisawa M."/>
            <person name="Namiki N."/>
            <person name="Mizuno H."/>
            <person name="Yamamoto K."/>
            <person name="Antonio B.A."/>
            <person name="Baba T."/>
            <person name="Sakata K."/>
            <person name="Nagamura Y."/>
            <person name="Aoki H."/>
            <person name="Arikawa K."/>
            <person name="Arita K."/>
            <person name="Bito T."/>
            <person name="Chiden Y."/>
            <person name="Fujitsuka N."/>
            <person name="Fukunaka R."/>
            <person name="Hamada M."/>
            <person name="Harada C."/>
            <person name="Hayashi A."/>
            <person name="Hijishita S."/>
            <person name="Honda M."/>
            <person name="Hosokawa S."/>
            <person name="Ichikawa Y."/>
            <person name="Idonuma A."/>
            <person name="Iijima M."/>
            <person name="Ikeda M."/>
            <person name="Ikeno M."/>
            <person name="Ito K."/>
            <person name="Ito S."/>
            <person name="Ito T."/>
            <person name="Ito Y."/>
            <person name="Ito Y."/>
            <person name="Iwabuchi A."/>
            <person name="Kamiya K."/>
            <person name="Karasawa W."/>
            <person name="Kurita K."/>
            <person name="Katagiri S."/>
            <person name="Kikuta A."/>
            <person name="Kobayashi H."/>
            <person name="Kobayashi N."/>
            <person name="Machita K."/>
            <person name="Maehara T."/>
            <person name="Masukawa M."/>
            <person name="Mizubayashi T."/>
            <person name="Mukai Y."/>
            <person name="Nagasaki H."/>
            <person name="Nagata Y."/>
            <person name="Naito S."/>
            <person name="Nakashima M."/>
            <person name="Nakama Y."/>
            <person name="Nakamichi Y."/>
            <person name="Nakamura M."/>
            <person name="Meguro A."/>
            <person name="Negishi M."/>
            <person name="Ohta I."/>
            <person name="Ohta T."/>
            <person name="Okamoto M."/>
            <person name="Ono N."/>
            <person name="Saji S."/>
            <person name="Sakaguchi M."/>
            <person name="Sakai K."/>
            <person name="Shibata M."/>
            <person name="Shimokawa T."/>
            <person name="Song J."/>
            <person name="Takazaki Y."/>
            <person name="Terasawa K."/>
            <person name="Tsugane M."/>
            <person name="Tsuji K."/>
            <person name="Ueda S."/>
            <person name="Waki K."/>
            <person name="Yamagata H."/>
            <person name="Yamamoto M."/>
            <person name="Yamamoto S."/>
            <person name="Yamane H."/>
            <person name="Yoshiki S."/>
            <person name="Yoshihara R."/>
            <person name="Yukawa K."/>
            <person name="Zhong H."/>
            <person name="Yano M."/>
            <person name="Yuan Q."/>
            <person name="Ouyang S."/>
            <person name="Liu J."/>
            <person name="Jones K.M."/>
            <person name="Gansberger K."/>
            <person name="Moffat K."/>
            <person name="Hill J."/>
            <person name="Bera J."/>
            <person name="Fadrosh D."/>
            <person name="Jin S."/>
            <person name="Johri S."/>
            <person name="Kim M."/>
            <person name="Overton L."/>
            <person name="Reardon M."/>
            <person name="Tsitrin T."/>
            <person name="Vuong H."/>
            <person name="Weaver B."/>
            <person name="Ciecko A."/>
            <person name="Tallon L."/>
            <person name="Jackson J."/>
            <person name="Pai G."/>
            <person name="Aken S.V."/>
            <person name="Utterback T."/>
            <person name="Reidmuller S."/>
            <person name="Feldblyum T."/>
            <person name="Hsiao J."/>
            <person name="Zismann V."/>
            <person name="Iobst S."/>
            <person name="de Vazeille A.R."/>
            <person name="Buell C.R."/>
            <person name="Ying K."/>
            <person name="Li Y."/>
            <person name="Lu T."/>
            <person name="Huang Y."/>
            <person name="Zhao Q."/>
            <person name="Feng Q."/>
            <person name="Zhang L."/>
            <person name="Zhu J."/>
            <person name="Weng Q."/>
            <person name="Mu J."/>
            <person name="Lu Y."/>
            <person name="Fan D."/>
            <person name="Liu Y."/>
            <person name="Guan J."/>
            <person name="Zhang Y."/>
            <person name="Yu S."/>
            <person name="Liu X."/>
            <person name="Zhang Y."/>
            <person name="Hong G."/>
            <person name="Han B."/>
            <person name="Choisne N."/>
            <person name="Demange N."/>
            <person name="Orjeda G."/>
            <person name="Samain S."/>
            <person name="Cattolico L."/>
            <person name="Pelletier E."/>
            <person name="Couloux A."/>
            <person name="Segurens B."/>
            <person name="Wincker P."/>
            <person name="D'Hont A."/>
            <person name="Scarpelli C."/>
            <person name="Weissenbach J."/>
            <person name="Salanoubat M."/>
            <person name="Quetier F."/>
            <person name="Yu Y."/>
            <person name="Kim H.R."/>
            <person name="Rambo T."/>
            <person name="Currie J."/>
            <person name="Collura K."/>
            <person name="Luo M."/>
            <person name="Yang T."/>
            <person name="Ammiraju J.S.S."/>
            <person name="Engler F."/>
            <person name="Soderlund C."/>
            <person name="Wing R.A."/>
            <person name="Palmer L.E."/>
            <person name="de la Bastide M."/>
            <person name="Spiegel L."/>
            <person name="Nascimento L."/>
            <person name="Zutavern T."/>
            <person name="O'Shaughnessy A."/>
            <person name="Dike S."/>
            <person name="Dedhia N."/>
            <person name="Preston R."/>
            <person name="Balija V."/>
            <person name="McCombie W.R."/>
            <person name="Chow T."/>
            <person name="Chen H."/>
            <person name="Chung M."/>
            <person name="Chen C."/>
            <person name="Shaw J."/>
            <person name="Wu H."/>
            <person name="Hsiao K."/>
            <person name="Chao Y."/>
            <person name="Chu M."/>
            <person name="Cheng C."/>
            <person name="Hour A."/>
            <person name="Lee P."/>
            <person name="Lin S."/>
            <person name="Lin Y."/>
            <person name="Liou J."/>
            <person name="Liu S."/>
            <person name="Hsing Y."/>
            <person name="Raghuvanshi S."/>
            <person name="Mohanty A."/>
            <person name="Bharti A.K."/>
            <person name="Gaur A."/>
            <person name="Gupta V."/>
            <person name="Kumar D."/>
            <person name="Ravi V."/>
            <person name="Vij S."/>
            <person name="Kapur A."/>
            <person name="Khurana P."/>
            <person name="Khurana P."/>
            <person name="Khurana J.P."/>
            <person name="Tyagi A.K."/>
            <person name="Gaikwad K."/>
            <person name="Singh A."/>
            <person name="Dalal V."/>
            <person name="Srivastava S."/>
            <person name="Dixit A."/>
            <person name="Pal A.K."/>
            <person name="Ghazi I.A."/>
            <person name="Yadav M."/>
            <person name="Pandit A."/>
            <person name="Bhargava A."/>
            <person name="Sureshbabu K."/>
            <person name="Batra K."/>
            <person name="Sharma T.R."/>
            <person name="Mohapatra T."/>
            <person name="Singh N.K."/>
            <person name="Messing J."/>
            <person name="Nelson A.B."/>
            <person name="Fuks G."/>
            <person name="Kavchok S."/>
            <person name="Keizer G."/>
            <person name="Linton E."/>
            <person name="Llaca V."/>
            <person name="Song R."/>
            <person name="Tanyolac B."/>
            <person name="Young S."/>
            <person name="Ho-Il K."/>
            <person name="Hahn J.H."/>
            <person name="Sangsakoo G."/>
            <person name="Vanavichit A."/>
            <person name="de Mattos Luiz.A.T."/>
            <person name="Zimmer P.D."/>
            <person name="Malone G."/>
            <person name="Dellagostin O."/>
            <person name="de Oliveira A.C."/>
            <person name="Bevan M."/>
            <person name="Bancroft I."/>
            <person name="Minx P."/>
            <person name="Cordum H."/>
            <person name="Wilson R."/>
            <person name="Cheng Z."/>
            <person name="Jin W."/>
            <person name="Jiang J."/>
            <person name="Leong S.A."/>
            <person name="Iwama H."/>
            <person name="Gojobori T."/>
            <person name="Itoh T."/>
            <person name="Niimura Y."/>
            <person name="Fujii Y."/>
            <person name="Habara T."/>
            <person name="Sakai H."/>
            <person name="Sato Y."/>
            <person name="Wilson G."/>
            <person name="Kumar K."/>
            <person name="McCouch S."/>
            <person name="Juretic N."/>
            <person name="Hoen D."/>
            <person name="Wright S."/>
            <person name="Bruskiewich R."/>
            <person name="Bureau T."/>
            <person name="Miyao A."/>
            <person name="Hirochika H."/>
            <person name="Nishikawa T."/>
            <person name="Kadowaki K."/>
            <person name="Sugiura M."/>
            <person name="Burr B."/>
            <person name="Sasaki T."/>
        </authorList>
    </citation>
    <scope>NUCLEOTIDE SEQUENCE [LARGE SCALE GENOMIC DNA]</scope>
    <source>
        <strain evidence="3">cv. Nipponbare</strain>
    </source>
</reference>
<organism evidence="2 3">
    <name type="scientific">Oryza sativa subsp. japonica</name>
    <name type="common">Rice</name>
    <dbReference type="NCBI Taxonomy" id="39947"/>
    <lineage>
        <taxon>Eukaryota</taxon>
        <taxon>Viridiplantae</taxon>
        <taxon>Streptophyta</taxon>
        <taxon>Embryophyta</taxon>
        <taxon>Tracheophyta</taxon>
        <taxon>Spermatophyta</taxon>
        <taxon>Magnoliopsida</taxon>
        <taxon>Liliopsida</taxon>
        <taxon>Poales</taxon>
        <taxon>Poaceae</taxon>
        <taxon>BOP clade</taxon>
        <taxon>Oryzoideae</taxon>
        <taxon>Oryzeae</taxon>
        <taxon>Oryzinae</taxon>
        <taxon>Oryza</taxon>
        <taxon>Oryza sativa</taxon>
    </lineage>
</organism>
<feature type="region of interest" description="Disordered" evidence="1">
    <location>
        <begin position="1"/>
        <end position="84"/>
    </location>
</feature>
<gene>
    <name evidence="2" type="primary">OSJNBa0053D03.26</name>
</gene>
<dbReference type="Proteomes" id="UP000000763">
    <property type="component" value="Chromosome 10"/>
</dbReference>
<name>Q8S831_ORYSJ</name>
<protein>
    <submittedName>
        <fullName evidence="2">Uncharacterized protein</fullName>
    </submittedName>
</protein>
<reference evidence="3" key="2">
    <citation type="journal article" date="2008" name="Nucleic Acids Res.">
        <title>The rice annotation project database (RAP-DB): 2008 update.</title>
        <authorList>
            <consortium name="The rice annotation project (RAP)"/>
        </authorList>
    </citation>
    <scope>GENOME REANNOTATION</scope>
    <source>
        <strain evidence="3">cv. Nipponbare</strain>
    </source>
</reference>
<proteinExistence type="predicted"/>
<accession>Q8S831</accession>
<feature type="region of interest" description="Disordered" evidence="1">
    <location>
        <begin position="152"/>
        <end position="174"/>
    </location>
</feature>
<evidence type="ECO:0000256" key="1">
    <source>
        <dbReference type="SAM" id="MobiDB-lite"/>
    </source>
</evidence>
<dbReference type="AlphaFoldDB" id="Q8S831"/>
<dbReference type="EMBL" id="AC021892">
    <property type="protein sequence ID" value="AAM00962.1"/>
    <property type="molecule type" value="Genomic_DNA"/>
</dbReference>